<gene>
    <name evidence="4" type="ORF">IB211_02996c</name>
</gene>
<keyword evidence="4" id="KW-0012">Acyltransferase</keyword>
<keyword evidence="2 4" id="KW-0808">Transferase</keyword>
<dbReference type="InterPro" id="IPR001451">
    <property type="entry name" value="Hexapep"/>
</dbReference>
<reference evidence="4 5" key="1">
    <citation type="journal article" date="2015" name="Nat. Commun.">
        <title>Production of butyrate from lysine and the Amadori product fructoselysine by a human gut commensal.</title>
        <authorList>
            <person name="Bui T.P."/>
            <person name="Ritari J."/>
            <person name="Boeren S."/>
            <person name="de Waard P."/>
            <person name="Plugge C.M."/>
            <person name="de Vos W.M."/>
        </authorList>
    </citation>
    <scope>NUCLEOTIDE SEQUENCE [LARGE SCALE GENOMIC DNA]</scope>
    <source>
        <strain evidence="4 5">AF211</strain>
    </source>
</reference>
<dbReference type="KEGG" id="ibu:IB211_02996c"/>
<dbReference type="eggNOG" id="COG0110">
    <property type="taxonomic scope" value="Bacteria"/>
</dbReference>
<dbReference type="EC" id="2.3.1.79" evidence="4"/>
<dbReference type="RefSeq" id="WP_033116985.1">
    <property type="nucleotide sequence ID" value="NZ_CALICV010000142.1"/>
</dbReference>
<keyword evidence="3" id="KW-0677">Repeat</keyword>
<organism evidence="4 5">
    <name type="scientific">Intestinimonas butyriciproducens</name>
    <dbReference type="NCBI Taxonomy" id="1297617"/>
    <lineage>
        <taxon>Bacteria</taxon>
        <taxon>Bacillati</taxon>
        <taxon>Bacillota</taxon>
        <taxon>Clostridia</taxon>
        <taxon>Eubacteriales</taxon>
        <taxon>Intestinimonas</taxon>
    </lineage>
</organism>
<dbReference type="PANTHER" id="PTHR23416:SF23">
    <property type="entry name" value="ACETYLTRANSFERASE C18B11.09C-RELATED"/>
    <property type="match status" value="1"/>
</dbReference>
<name>A0A0S2W7T7_9FIRM</name>
<dbReference type="Pfam" id="PF00132">
    <property type="entry name" value="Hexapep"/>
    <property type="match status" value="1"/>
</dbReference>
<dbReference type="InterPro" id="IPR011004">
    <property type="entry name" value="Trimer_LpxA-like_sf"/>
</dbReference>
<dbReference type="InterPro" id="IPR018357">
    <property type="entry name" value="Hexapep_transf_CS"/>
</dbReference>
<accession>A0A0S2W7T7</accession>
<evidence type="ECO:0000256" key="1">
    <source>
        <dbReference type="ARBA" id="ARBA00007274"/>
    </source>
</evidence>
<dbReference type="InterPro" id="IPR051159">
    <property type="entry name" value="Hexapeptide_acetyltransf"/>
</dbReference>
<keyword evidence="5" id="KW-1185">Reference proteome</keyword>
<protein>
    <submittedName>
        <fullName evidence="4">Maltose O-acetyltransferase</fullName>
        <ecNumber evidence="4">2.3.1.79</ecNumber>
    </submittedName>
</protein>
<dbReference type="Proteomes" id="UP000064844">
    <property type="component" value="Chromosome"/>
</dbReference>
<evidence type="ECO:0000256" key="2">
    <source>
        <dbReference type="ARBA" id="ARBA00022679"/>
    </source>
</evidence>
<dbReference type="PANTHER" id="PTHR23416">
    <property type="entry name" value="SIALIC ACID SYNTHASE-RELATED"/>
    <property type="match status" value="1"/>
</dbReference>
<reference evidence="5" key="2">
    <citation type="submission" date="2015-04" db="EMBL/GenBank/DDBJ databases">
        <title>A butyrogenic pathway from the amino acid lysine in a human gut commensal.</title>
        <authorList>
            <person name="de Vos W.M."/>
            <person name="Bui N.T.P."/>
            <person name="Plugge C.M."/>
            <person name="Ritari J."/>
        </authorList>
    </citation>
    <scope>NUCLEOTIDE SEQUENCE [LARGE SCALE GENOMIC DNA]</scope>
    <source>
        <strain evidence="5">AF211</strain>
    </source>
</reference>
<proteinExistence type="inferred from homology"/>
<sequence>MNPLKEFVYRLRGEYTTERLVSMGMHVGKDFKRLKGVILDPSHCWLIDIGDRVTMAPGVHILCHDASTKTALGYTKIGRVTIGNNVFIGASSVVLPGVTIGDDVIIGVNSTVTHDIPAGMVAAGCPARVLCTTEAYLEKECARMAHAPCYGEEYTLRRDVSMEKREQMKSELSGRIGYID</sequence>
<evidence type="ECO:0000256" key="3">
    <source>
        <dbReference type="ARBA" id="ARBA00022737"/>
    </source>
</evidence>
<comment type="similarity">
    <text evidence="1">Belongs to the transferase hexapeptide repeat family.</text>
</comment>
<dbReference type="EMBL" id="CP011307">
    <property type="protein sequence ID" value="ALP95387.1"/>
    <property type="molecule type" value="Genomic_DNA"/>
</dbReference>
<dbReference type="GO" id="GO:0005829">
    <property type="term" value="C:cytosol"/>
    <property type="evidence" value="ECO:0007669"/>
    <property type="project" value="TreeGrafter"/>
</dbReference>
<dbReference type="GO" id="GO:0008925">
    <property type="term" value="F:maltose O-acetyltransferase activity"/>
    <property type="evidence" value="ECO:0007669"/>
    <property type="project" value="UniProtKB-EC"/>
</dbReference>
<dbReference type="Gene3D" id="2.160.10.10">
    <property type="entry name" value="Hexapeptide repeat proteins"/>
    <property type="match status" value="1"/>
</dbReference>
<dbReference type="PROSITE" id="PS00101">
    <property type="entry name" value="HEXAPEP_TRANSFERASES"/>
    <property type="match status" value="1"/>
</dbReference>
<dbReference type="STRING" id="1297617.IB211_02996c"/>
<evidence type="ECO:0000313" key="5">
    <source>
        <dbReference type="Proteomes" id="UP000064844"/>
    </source>
</evidence>
<evidence type="ECO:0000313" key="4">
    <source>
        <dbReference type="EMBL" id="ALP95387.1"/>
    </source>
</evidence>
<dbReference type="SUPFAM" id="SSF51161">
    <property type="entry name" value="Trimeric LpxA-like enzymes"/>
    <property type="match status" value="1"/>
</dbReference>
<dbReference type="AlphaFoldDB" id="A0A0S2W7T7"/>